<keyword evidence="4" id="KW-0804">Transcription</keyword>
<dbReference type="InterPro" id="IPR013325">
    <property type="entry name" value="RNA_pol_sigma_r2"/>
</dbReference>
<keyword evidence="2" id="KW-0805">Transcription regulation</keyword>
<dbReference type="NCBIfam" id="TIGR02937">
    <property type="entry name" value="sigma70-ECF"/>
    <property type="match status" value="1"/>
</dbReference>
<dbReference type="InterPro" id="IPR014284">
    <property type="entry name" value="RNA_pol_sigma-70_dom"/>
</dbReference>
<proteinExistence type="inferred from homology"/>
<dbReference type="EMBL" id="NKUC01000055">
    <property type="protein sequence ID" value="PYD55690.1"/>
    <property type="molecule type" value="Genomic_DNA"/>
</dbReference>
<comment type="similarity">
    <text evidence="1">Belongs to the sigma-70 factor family. ECF subfamily.</text>
</comment>
<dbReference type="InterPro" id="IPR013324">
    <property type="entry name" value="RNA_pol_sigma_r3/r4-like"/>
</dbReference>
<dbReference type="GO" id="GO:0016987">
    <property type="term" value="F:sigma factor activity"/>
    <property type="evidence" value="ECO:0007669"/>
    <property type="project" value="UniProtKB-KW"/>
</dbReference>
<evidence type="ECO:0000256" key="3">
    <source>
        <dbReference type="ARBA" id="ARBA00023082"/>
    </source>
</evidence>
<dbReference type="PANTHER" id="PTHR43133">
    <property type="entry name" value="RNA POLYMERASE ECF-TYPE SIGMA FACTO"/>
    <property type="match status" value="1"/>
</dbReference>
<sequence length="178" mass="20240">MDSAPLDSEKDNLSLFVQNRKRLVDYATAVTGTTTQSEDIVQEAWVRFSTVSQADPNFVREPLRYLFRIVRNIALDGRRAQISRSRYVISGNGSETTHLQPDERAVPEVEIQHRQQLAIVRDALAELPERTRMAVELHRLEGLKTREVAARLGISVTRAHNLIAEGVAHCRRRLKSFP</sequence>
<dbReference type="AlphaFoldDB" id="A0A318PEQ9"/>
<dbReference type="SUPFAM" id="SSF88946">
    <property type="entry name" value="Sigma2 domain of RNA polymerase sigma factors"/>
    <property type="match status" value="1"/>
</dbReference>
<protein>
    <submittedName>
        <fullName evidence="7">RNA polymerase subunit sigma-24</fullName>
    </submittedName>
</protein>
<keyword evidence="3" id="KW-0731">Sigma factor</keyword>
<dbReference type="OrthoDB" id="9794372at2"/>
<evidence type="ECO:0000256" key="1">
    <source>
        <dbReference type="ARBA" id="ARBA00010641"/>
    </source>
</evidence>
<keyword evidence="8" id="KW-1185">Reference proteome</keyword>
<dbReference type="InterPro" id="IPR013249">
    <property type="entry name" value="RNA_pol_sigma70_r4_t2"/>
</dbReference>
<feature type="domain" description="RNA polymerase sigma-70 region 2" evidence="5">
    <location>
        <begin position="15"/>
        <end position="81"/>
    </location>
</feature>
<dbReference type="CDD" id="cd06171">
    <property type="entry name" value="Sigma70_r4"/>
    <property type="match status" value="1"/>
</dbReference>
<dbReference type="Gene3D" id="1.10.1740.10">
    <property type="match status" value="1"/>
</dbReference>
<name>A0A318PEQ9_KOMXY</name>
<dbReference type="InterPro" id="IPR036388">
    <property type="entry name" value="WH-like_DNA-bd_sf"/>
</dbReference>
<gene>
    <name evidence="7" type="ORF">CFR75_15090</name>
</gene>
<dbReference type="Gene3D" id="1.10.10.10">
    <property type="entry name" value="Winged helix-like DNA-binding domain superfamily/Winged helix DNA-binding domain"/>
    <property type="match status" value="1"/>
</dbReference>
<dbReference type="Pfam" id="PF04542">
    <property type="entry name" value="Sigma70_r2"/>
    <property type="match status" value="1"/>
</dbReference>
<evidence type="ECO:0000256" key="4">
    <source>
        <dbReference type="ARBA" id="ARBA00023163"/>
    </source>
</evidence>
<evidence type="ECO:0000256" key="2">
    <source>
        <dbReference type="ARBA" id="ARBA00023015"/>
    </source>
</evidence>
<dbReference type="GO" id="GO:0003677">
    <property type="term" value="F:DNA binding"/>
    <property type="evidence" value="ECO:0007669"/>
    <property type="project" value="InterPro"/>
</dbReference>
<comment type="caution">
    <text evidence="7">The sequence shown here is derived from an EMBL/GenBank/DDBJ whole genome shotgun (WGS) entry which is preliminary data.</text>
</comment>
<dbReference type="InterPro" id="IPR007627">
    <property type="entry name" value="RNA_pol_sigma70_r2"/>
</dbReference>
<organism evidence="7 8">
    <name type="scientific">Komagataeibacter xylinus</name>
    <name type="common">Gluconacetobacter xylinus</name>
    <dbReference type="NCBI Taxonomy" id="28448"/>
    <lineage>
        <taxon>Bacteria</taxon>
        <taxon>Pseudomonadati</taxon>
        <taxon>Pseudomonadota</taxon>
        <taxon>Alphaproteobacteria</taxon>
        <taxon>Acetobacterales</taxon>
        <taxon>Acetobacteraceae</taxon>
        <taxon>Komagataeibacter</taxon>
    </lineage>
</organism>
<accession>A0A318PEQ9</accession>
<reference evidence="7 8" key="1">
    <citation type="submission" date="2017-07" db="EMBL/GenBank/DDBJ databases">
        <title>A draft genome sequence of Komagataeibacter xylinus LMG 1515.</title>
        <authorList>
            <person name="Skraban J."/>
            <person name="Cleenwerck I."/>
            <person name="Vandamme P."/>
            <person name="Trcek J."/>
        </authorList>
    </citation>
    <scope>NUCLEOTIDE SEQUENCE [LARGE SCALE GENOMIC DNA]</scope>
    <source>
        <strain evidence="7 8">LMG 1515</strain>
    </source>
</reference>
<dbReference type="Proteomes" id="UP000248257">
    <property type="component" value="Unassembled WGS sequence"/>
</dbReference>
<dbReference type="Pfam" id="PF08281">
    <property type="entry name" value="Sigma70_r4_2"/>
    <property type="match status" value="1"/>
</dbReference>
<dbReference type="STRING" id="1220579.GCA_001571345_03103"/>
<feature type="domain" description="RNA polymerase sigma factor 70 region 4 type 2" evidence="6">
    <location>
        <begin position="119"/>
        <end position="170"/>
    </location>
</feature>
<dbReference type="GO" id="GO:0006352">
    <property type="term" value="P:DNA-templated transcription initiation"/>
    <property type="evidence" value="ECO:0007669"/>
    <property type="project" value="InterPro"/>
</dbReference>
<evidence type="ECO:0000259" key="6">
    <source>
        <dbReference type="Pfam" id="PF08281"/>
    </source>
</evidence>
<evidence type="ECO:0000259" key="5">
    <source>
        <dbReference type="Pfam" id="PF04542"/>
    </source>
</evidence>
<dbReference type="PANTHER" id="PTHR43133:SF63">
    <property type="entry name" value="RNA POLYMERASE SIGMA FACTOR FECI-RELATED"/>
    <property type="match status" value="1"/>
</dbReference>
<evidence type="ECO:0000313" key="7">
    <source>
        <dbReference type="EMBL" id="PYD55690.1"/>
    </source>
</evidence>
<dbReference type="InterPro" id="IPR039425">
    <property type="entry name" value="RNA_pol_sigma-70-like"/>
</dbReference>
<evidence type="ECO:0000313" key="8">
    <source>
        <dbReference type="Proteomes" id="UP000248257"/>
    </source>
</evidence>
<dbReference type="SUPFAM" id="SSF88659">
    <property type="entry name" value="Sigma3 and sigma4 domains of RNA polymerase sigma factors"/>
    <property type="match status" value="1"/>
</dbReference>